<dbReference type="Proteomes" id="UP000828048">
    <property type="component" value="Chromosome 11"/>
</dbReference>
<evidence type="ECO:0000313" key="2">
    <source>
        <dbReference type="Proteomes" id="UP000828048"/>
    </source>
</evidence>
<sequence length="170" mass="19014">MFIDKIPSQLCRIQRLQTMDFGNNHLTRPIPRCFGNLSGMILDEDGIMSNVEWFDFDTSMTQVIRGRELEFAKTLAFLANMDLSRNNLVGSIPKEITNLSGLQGLNLSHNHLTGKIPENISGLKSLESLDLSMNQLSRIIPQSISELNSLSHLNLSYNNLSGRIPTGNQL</sequence>
<comment type="caution">
    <text evidence="1">The sequence shown here is derived from an EMBL/GenBank/DDBJ whole genome shotgun (WGS) entry which is preliminary data.</text>
</comment>
<gene>
    <name evidence="1" type="ORF">Vadar_025295</name>
</gene>
<organism evidence="1 2">
    <name type="scientific">Vaccinium darrowii</name>
    <dbReference type="NCBI Taxonomy" id="229202"/>
    <lineage>
        <taxon>Eukaryota</taxon>
        <taxon>Viridiplantae</taxon>
        <taxon>Streptophyta</taxon>
        <taxon>Embryophyta</taxon>
        <taxon>Tracheophyta</taxon>
        <taxon>Spermatophyta</taxon>
        <taxon>Magnoliopsida</taxon>
        <taxon>eudicotyledons</taxon>
        <taxon>Gunneridae</taxon>
        <taxon>Pentapetalae</taxon>
        <taxon>asterids</taxon>
        <taxon>Ericales</taxon>
        <taxon>Ericaceae</taxon>
        <taxon>Vaccinioideae</taxon>
        <taxon>Vaccinieae</taxon>
        <taxon>Vaccinium</taxon>
    </lineage>
</organism>
<evidence type="ECO:0000313" key="1">
    <source>
        <dbReference type="EMBL" id="KAH7855472.1"/>
    </source>
</evidence>
<name>A0ACB7YPA9_9ERIC</name>
<accession>A0ACB7YPA9</accession>
<dbReference type="EMBL" id="CM037161">
    <property type="protein sequence ID" value="KAH7855472.1"/>
    <property type="molecule type" value="Genomic_DNA"/>
</dbReference>
<protein>
    <submittedName>
        <fullName evidence="1">Uncharacterized protein</fullName>
    </submittedName>
</protein>
<keyword evidence="2" id="KW-1185">Reference proteome</keyword>
<proteinExistence type="predicted"/>
<reference evidence="1 2" key="1">
    <citation type="journal article" date="2021" name="Hortic Res">
        <title>High-quality reference genome and annotation aids understanding of berry development for evergreen blueberry (Vaccinium darrowii).</title>
        <authorList>
            <person name="Yu J."/>
            <person name="Hulse-Kemp A.M."/>
            <person name="Babiker E."/>
            <person name="Staton M."/>
        </authorList>
    </citation>
    <scope>NUCLEOTIDE SEQUENCE [LARGE SCALE GENOMIC DNA]</scope>
    <source>
        <strain evidence="2">cv. NJ 8807/NJ 8810</strain>
        <tissue evidence="1">Young leaf</tissue>
    </source>
</reference>